<evidence type="ECO:0000256" key="11">
    <source>
        <dbReference type="ARBA" id="ARBA00023098"/>
    </source>
</evidence>
<keyword evidence="14" id="KW-1208">Phospholipid metabolism</keyword>
<feature type="binding site" evidence="17">
    <location>
        <position position="17"/>
    </location>
    <ligand>
        <name>ATP</name>
        <dbReference type="ChEBI" id="CHEBI:30616"/>
    </ligand>
</feature>
<dbReference type="AlphaFoldDB" id="A0A5M6CT37"/>
<keyword evidence="12 19" id="KW-0472">Membrane</keyword>
<gene>
    <name evidence="20" type="ORF">F0919_05475</name>
</gene>
<dbReference type="PANTHER" id="PTHR34299:SF1">
    <property type="entry name" value="DIACYLGLYCEROL KINASE"/>
    <property type="match status" value="1"/>
</dbReference>
<comment type="subcellular location">
    <subcellularLocation>
        <location evidence="1">Cell membrane</location>
        <topology evidence="1">Multi-pass membrane protein</topology>
    </subcellularLocation>
</comment>
<keyword evidence="6 19" id="KW-0812">Transmembrane</keyword>
<evidence type="ECO:0000256" key="1">
    <source>
        <dbReference type="ARBA" id="ARBA00004651"/>
    </source>
</evidence>
<dbReference type="Proteomes" id="UP000323632">
    <property type="component" value="Unassembled WGS sequence"/>
</dbReference>
<proteinExistence type="inferred from homology"/>
<dbReference type="GO" id="GO:0005524">
    <property type="term" value="F:ATP binding"/>
    <property type="evidence" value="ECO:0007669"/>
    <property type="project" value="UniProtKB-KW"/>
</dbReference>
<evidence type="ECO:0000256" key="6">
    <source>
        <dbReference type="ARBA" id="ARBA00022692"/>
    </source>
</evidence>
<dbReference type="Gene3D" id="1.10.287.3610">
    <property type="match status" value="1"/>
</dbReference>
<evidence type="ECO:0000256" key="13">
    <source>
        <dbReference type="ARBA" id="ARBA00023209"/>
    </source>
</evidence>
<evidence type="ECO:0000313" key="20">
    <source>
        <dbReference type="EMBL" id="KAA5537122.1"/>
    </source>
</evidence>
<feature type="binding site" evidence="17">
    <location>
        <begin position="86"/>
        <end position="88"/>
    </location>
    <ligand>
        <name>ATP</name>
        <dbReference type="ChEBI" id="CHEBI:30616"/>
    </ligand>
</feature>
<evidence type="ECO:0000256" key="8">
    <source>
        <dbReference type="ARBA" id="ARBA00022777"/>
    </source>
</evidence>
<dbReference type="Pfam" id="PF01219">
    <property type="entry name" value="DAGK_prokar"/>
    <property type="match status" value="1"/>
</dbReference>
<feature type="binding site" evidence="16">
    <location>
        <position position="99"/>
    </location>
    <ligand>
        <name>substrate</name>
    </ligand>
</feature>
<dbReference type="GO" id="GO:0046872">
    <property type="term" value="F:metal ion binding"/>
    <property type="evidence" value="ECO:0007669"/>
    <property type="project" value="UniProtKB-KW"/>
</dbReference>
<evidence type="ECO:0000256" key="5">
    <source>
        <dbReference type="ARBA" id="ARBA00022679"/>
    </source>
</evidence>
<feature type="transmembrane region" description="Helical" evidence="19">
    <location>
        <begin position="56"/>
        <end position="76"/>
    </location>
</feature>
<evidence type="ECO:0000256" key="9">
    <source>
        <dbReference type="ARBA" id="ARBA00022840"/>
    </source>
</evidence>
<feature type="binding site" evidence="17">
    <location>
        <position position="29"/>
    </location>
    <ligand>
        <name>ATP</name>
        <dbReference type="ChEBI" id="CHEBI:30616"/>
    </ligand>
</feature>
<dbReference type="GO" id="GO:0008654">
    <property type="term" value="P:phospholipid biosynthetic process"/>
    <property type="evidence" value="ECO:0007669"/>
    <property type="project" value="UniProtKB-KW"/>
</dbReference>
<dbReference type="GO" id="GO:0016301">
    <property type="term" value="F:kinase activity"/>
    <property type="evidence" value="ECO:0007669"/>
    <property type="project" value="UniProtKB-KW"/>
</dbReference>
<evidence type="ECO:0000256" key="16">
    <source>
        <dbReference type="PIRSR" id="PIRSR600829-2"/>
    </source>
</evidence>
<dbReference type="CDD" id="cd14265">
    <property type="entry name" value="UDPK_IM_like"/>
    <property type="match status" value="1"/>
</dbReference>
<keyword evidence="10 19" id="KW-1133">Transmembrane helix</keyword>
<dbReference type="EMBL" id="VWSH01000001">
    <property type="protein sequence ID" value="KAA5537122.1"/>
    <property type="molecule type" value="Genomic_DNA"/>
</dbReference>
<evidence type="ECO:0000256" key="3">
    <source>
        <dbReference type="ARBA" id="ARBA00022475"/>
    </source>
</evidence>
<accession>A0A5M6CT37</accession>
<keyword evidence="18" id="KW-0479">Metal-binding</keyword>
<keyword evidence="4" id="KW-0444">Lipid biosynthesis</keyword>
<evidence type="ECO:0000256" key="10">
    <source>
        <dbReference type="ARBA" id="ARBA00022989"/>
    </source>
</evidence>
<evidence type="ECO:0000256" key="14">
    <source>
        <dbReference type="ARBA" id="ARBA00023264"/>
    </source>
</evidence>
<keyword evidence="3" id="KW-1003">Cell membrane</keyword>
<comment type="similarity">
    <text evidence="2">Belongs to the bacterial diacylglycerol kinase family.</text>
</comment>
<keyword evidence="18" id="KW-0460">Magnesium</keyword>
<evidence type="ECO:0000256" key="18">
    <source>
        <dbReference type="PIRSR" id="PIRSR600829-4"/>
    </source>
</evidence>
<keyword evidence="21" id="KW-1185">Reference proteome</keyword>
<name>A0A5M6CT37_9BACT</name>
<evidence type="ECO:0000256" key="7">
    <source>
        <dbReference type="ARBA" id="ARBA00022741"/>
    </source>
</evidence>
<keyword evidence="7 17" id="KW-0547">Nucleotide-binding</keyword>
<evidence type="ECO:0000256" key="4">
    <source>
        <dbReference type="ARBA" id="ARBA00022516"/>
    </source>
</evidence>
<feature type="transmembrane region" description="Helical" evidence="19">
    <location>
        <begin position="32"/>
        <end position="50"/>
    </location>
</feature>
<feature type="active site" description="Proton acceptor" evidence="15">
    <location>
        <position position="70"/>
    </location>
</feature>
<keyword evidence="5" id="KW-0808">Transferase</keyword>
<organism evidence="20 21">
    <name type="scientific">Taibaiella lutea</name>
    <dbReference type="NCBI Taxonomy" id="2608001"/>
    <lineage>
        <taxon>Bacteria</taxon>
        <taxon>Pseudomonadati</taxon>
        <taxon>Bacteroidota</taxon>
        <taxon>Chitinophagia</taxon>
        <taxon>Chitinophagales</taxon>
        <taxon>Chitinophagaceae</taxon>
        <taxon>Taibaiella</taxon>
    </lineage>
</organism>
<feature type="binding site" evidence="18">
    <location>
        <position position="77"/>
    </location>
    <ligand>
        <name>a divalent metal cation</name>
        <dbReference type="ChEBI" id="CHEBI:60240"/>
    </ligand>
</feature>
<keyword evidence="9 17" id="KW-0067">ATP-binding</keyword>
<keyword evidence="13" id="KW-0594">Phospholipid biosynthesis</keyword>
<evidence type="ECO:0000256" key="17">
    <source>
        <dbReference type="PIRSR" id="PIRSR600829-3"/>
    </source>
</evidence>
<feature type="binding site" evidence="17">
    <location>
        <begin position="95"/>
        <end position="96"/>
    </location>
    <ligand>
        <name>ATP</name>
        <dbReference type="ChEBI" id="CHEBI:30616"/>
    </ligand>
</feature>
<sequence length="121" mass="13650">MTKMKKLFKYHFKSFGYAFTGIKTLFATEHNMLIHLMATIIAIASGWYRGFNTIKWCILIGIIAMVWMAEAFNTAIERLCNKVQTEYHPVIKQVKDISSAAVLICAIAAVIIGIILFFSPS</sequence>
<reference evidence="20 21" key="1">
    <citation type="submission" date="2019-09" db="EMBL/GenBank/DDBJ databases">
        <title>Genome sequence and assembly of Taibaiella sp.</title>
        <authorList>
            <person name="Chhetri G."/>
        </authorList>
    </citation>
    <scope>NUCLEOTIDE SEQUENCE [LARGE SCALE GENOMIC DNA]</scope>
    <source>
        <strain evidence="20 21">KVB11</strain>
    </source>
</reference>
<dbReference type="InterPro" id="IPR036945">
    <property type="entry name" value="DAGK_sf"/>
</dbReference>
<feature type="binding site" evidence="18">
    <location>
        <position position="29"/>
    </location>
    <ligand>
        <name>a divalent metal cation</name>
        <dbReference type="ChEBI" id="CHEBI:60240"/>
    </ligand>
</feature>
<evidence type="ECO:0000256" key="12">
    <source>
        <dbReference type="ARBA" id="ARBA00023136"/>
    </source>
</evidence>
<keyword evidence="11" id="KW-0443">Lipid metabolism</keyword>
<evidence type="ECO:0000256" key="15">
    <source>
        <dbReference type="PIRSR" id="PIRSR600829-1"/>
    </source>
</evidence>
<comment type="cofactor">
    <cofactor evidence="18">
        <name>Mg(2+)</name>
        <dbReference type="ChEBI" id="CHEBI:18420"/>
    </cofactor>
    <text evidence="18">Mn(2+), Zn(2+), Cd(2+) and Co(2+) support activity to lesser extents.</text>
</comment>
<dbReference type="InterPro" id="IPR000829">
    <property type="entry name" value="DAGK"/>
</dbReference>
<keyword evidence="8 20" id="KW-0418">Kinase</keyword>
<evidence type="ECO:0000313" key="21">
    <source>
        <dbReference type="Proteomes" id="UP000323632"/>
    </source>
</evidence>
<comment type="caution">
    <text evidence="20">The sequence shown here is derived from an EMBL/GenBank/DDBJ whole genome shotgun (WGS) entry which is preliminary data.</text>
</comment>
<dbReference type="PANTHER" id="PTHR34299">
    <property type="entry name" value="DIACYLGLYCEROL KINASE"/>
    <property type="match status" value="1"/>
</dbReference>
<feature type="binding site" evidence="16">
    <location>
        <position position="70"/>
    </location>
    <ligand>
        <name>substrate</name>
    </ligand>
</feature>
<feature type="binding site" evidence="17">
    <location>
        <position position="77"/>
    </location>
    <ligand>
        <name>ATP</name>
        <dbReference type="ChEBI" id="CHEBI:30616"/>
    </ligand>
</feature>
<protein>
    <submittedName>
        <fullName evidence="20">Diacylglycerol kinase family protein</fullName>
    </submittedName>
</protein>
<evidence type="ECO:0000256" key="2">
    <source>
        <dbReference type="ARBA" id="ARBA00005967"/>
    </source>
</evidence>
<evidence type="ECO:0000256" key="19">
    <source>
        <dbReference type="SAM" id="Phobius"/>
    </source>
</evidence>
<dbReference type="InterPro" id="IPR033717">
    <property type="entry name" value="UDPK"/>
</dbReference>
<feature type="transmembrane region" description="Helical" evidence="19">
    <location>
        <begin position="97"/>
        <end position="118"/>
    </location>
</feature>
<dbReference type="GO" id="GO:0005886">
    <property type="term" value="C:plasma membrane"/>
    <property type="evidence" value="ECO:0007669"/>
    <property type="project" value="UniProtKB-SubCell"/>
</dbReference>